<evidence type="ECO:0000259" key="4">
    <source>
        <dbReference type="Pfam" id="PF00294"/>
    </source>
</evidence>
<comment type="caution">
    <text evidence="5">The sequence shown here is derived from an EMBL/GenBank/DDBJ whole genome shotgun (WGS) entry which is preliminary data.</text>
</comment>
<dbReference type="InterPro" id="IPR002173">
    <property type="entry name" value="Carboh/pur_kinase_PfkB_CS"/>
</dbReference>
<feature type="domain" description="Carbohydrate kinase PfkB" evidence="4">
    <location>
        <begin position="2"/>
        <end position="254"/>
    </location>
</feature>
<dbReference type="PROSITE" id="PS00584">
    <property type="entry name" value="PFKB_KINASES_2"/>
    <property type="match status" value="1"/>
</dbReference>
<protein>
    <recommendedName>
        <fullName evidence="4">Carbohydrate kinase PfkB domain-containing protein</fullName>
    </recommendedName>
</protein>
<dbReference type="InterPro" id="IPR011611">
    <property type="entry name" value="PfkB_dom"/>
</dbReference>
<gene>
    <name evidence="5" type="ORF">S01H1_61023</name>
</gene>
<dbReference type="Gene3D" id="3.40.1190.20">
    <property type="match status" value="1"/>
</dbReference>
<keyword evidence="3" id="KW-0418">Kinase</keyword>
<evidence type="ECO:0000256" key="1">
    <source>
        <dbReference type="ARBA" id="ARBA00010688"/>
    </source>
</evidence>
<proteinExistence type="inferred from homology"/>
<dbReference type="Pfam" id="PF00294">
    <property type="entry name" value="PfkB"/>
    <property type="match status" value="1"/>
</dbReference>
<dbReference type="PANTHER" id="PTHR43320">
    <property type="entry name" value="SUGAR KINASE"/>
    <property type="match status" value="1"/>
</dbReference>
<dbReference type="AlphaFoldDB" id="X0WPY7"/>
<name>X0WPY7_9ZZZZ</name>
<feature type="non-terminal residue" evidence="5">
    <location>
        <position position="1"/>
    </location>
</feature>
<feature type="non-terminal residue" evidence="5">
    <location>
        <position position="254"/>
    </location>
</feature>
<reference evidence="5" key="1">
    <citation type="journal article" date="2014" name="Front. Microbiol.">
        <title>High frequency of phylogenetically diverse reductive dehalogenase-homologous genes in deep subseafloor sedimentary metagenomes.</title>
        <authorList>
            <person name="Kawai M."/>
            <person name="Futagami T."/>
            <person name="Toyoda A."/>
            <person name="Takaki Y."/>
            <person name="Nishi S."/>
            <person name="Hori S."/>
            <person name="Arai W."/>
            <person name="Tsubouchi T."/>
            <person name="Morono Y."/>
            <person name="Uchiyama I."/>
            <person name="Ito T."/>
            <person name="Fujiyama A."/>
            <person name="Inagaki F."/>
            <person name="Takami H."/>
        </authorList>
    </citation>
    <scope>NUCLEOTIDE SEQUENCE</scope>
    <source>
        <strain evidence="5">Expedition CK06-06</strain>
    </source>
</reference>
<evidence type="ECO:0000256" key="3">
    <source>
        <dbReference type="ARBA" id="ARBA00022777"/>
    </source>
</evidence>
<keyword evidence="2" id="KW-0808">Transferase</keyword>
<dbReference type="PANTHER" id="PTHR43320:SF3">
    <property type="entry name" value="CARBOHYDRATE KINASE PFKB DOMAIN-CONTAINING PROTEIN"/>
    <property type="match status" value="1"/>
</dbReference>
<comment type="similarity">
    <text evidence="1">Belongs to the carbohydrate kinase PfkB family.</text>
</comment>
<dbReference type="InterPro" id="IPR029056">
    <property type="entry name" value="Ribokinase-like"/>
</dbReference>
<accession>X0WPY7</accession>
<dbReference type="SUPFAM" id="SSF53613">
    <property type="entry name" value="Ribokinase-like"/>
    <property type="match status" value="1"/>
</dbReference>
<organism evidence="5">
    <name type="scientific">marine sediment metagenome</name>
    <dbReference type="NCBI Taxonomy" id="412755"/>
    <lineage>
        <taxon>unclassified sequences</taxon>
        <taxon>metagenomes</taxon>
        <taxon>ecological metagenomes</taxon>
    </lineage>
</organism>
<dbReference type="EMBL" id="BARS01039992">
    <property type="protein sequence ID" value="GAG25282.1"/>
    <property type="molecule type" value="Genomic_DNA"/>
</dbReference>
<sequence length="254" mass="27431">APGGSSANTLYGAALFGSSVIFCGKVGKDTNGDIYERRMSEGGVRPKLGRSEGVTGHAITFITPDSERTFATYLGAALHLEKADIFLQDLRDSKILHVEGYQLEDKQLREVSVHAMQFAKEHGTVISLDLGDPGIVVRNRVTIKEIIREYADIVFANEEEARALIGLEPSEAINSIAKLGKIAIVKIGKYGSHVKQGNTRYKIPAYEARAVDTTGAGDMFAAGFLYGICSTYNLRICGHIGSYFAAKVVEKIGA</sequence>
<dbReference type="InterPro" id="IPR052700">
    <property type="entry name" value="Carb_kinase_PfkB-like"/>
</dbReference>
<dbReference type="GO" id="GO:0016301">
    <property type="term" value="F:kinase activity"/>
    <property type="evidence" value="ECO:0007669"/>
    <property type="project" value="UniProtKB-KW"/>
</dbReference>
<dbReference type="CDD" id="cd01168">
    <property type="entry name" value="adenosine_kinase"/>
    <property type="match status" value="1"/>
</dbReference>
<evidence type="ECO:0000256" key="2">
    <source>
        <dbReference type="ARBA" id="ARBA00022679"/>
    </source>
</evidence>
<evidence type="ECO:0000313" key="5">
    <source>
        <dbReference type="EMBL" id="GAG25282.1"/>
    </source>
</evidence>